<organism evidence="1 2">
    <name type="scientific">Caenispirillum salinarum AK4</name>
    <dbReference type="NCBI Taxonomy" id="1238182"/>
    <lineage>
        <taxon>Bacteria</taxon>
        <taxon>Pseudomonadati</taxon>
        <taxon>Pseudomonadota</taxon>
        <taxon>Alphaproteobacteria</taxon>
        <taxon>Rhodospirillales</taxon>
        <taxon>Novispirillaceae</taxon>
        <taxon>Caenispirillum</taxon>
    </lineage>
</organism>
<comment type="caution">
    <text evidence="1">The sequence shown here is derived from an EMBL/GenBank/DDBJ whole genome shotgun (WGS) entry which is preliminary data.</text>
</comment>
<gene>
    <name evidence="1" type="ORF">C882_1760</name>
</gene>
<dbReference type="eggNOG" id="ENOG5033QY3">
    <property type="taxonomic scope" value="Bacteria"/>
</dbReference>
<accession>K9H9H0</accession>
<dbReference type="PATRIC" id="fig|1238182.3.peg.3714"/>
<evidence type="ECO:0000313" key="2">
    <source>
        <dbReference type="Proteomes" id="UP000009881"/>
    </source>
</evidence>
<dbReference type="RefSeq" id="WP_009542156.1">
    <property type="nucleotide sequence ID" value="NZ_ANHY01000020.1"/>
</dbReference>
<sequence length="770" mass="82771">MTTRTRDIDGWAADTLGSQREAAAGPLAAALRYDDVAIAENATVTLSAGAYEPLLTLAPVEDVREEMRVRVERLEPGPAGGLPDLRFAAWTERGAQLPALVPDVGPDSRTGAAWRVRLEVAVGGRPVAPRDVAALLRARVSEGRLAKLMHVLQAETPRLRRLGREVAAQSSVALARGFMLDRIGSELSVPRFREALAVRQGQIVQVPGEEGDADYRRRLGLFRTFAMPTRGYADRLLNGPPGGRGVVQAMGGPAGFDILEADNPYQIGFRIIAIGPTVQAAEDARRAYLRFLRETTLIDPADNVPPVRRMPAAHLAREQALRERLRRRLSFADGGGAPMAPYLARAFDRMARVLDHLEVDARTVVLRAQDDSGGSRHELGLMAEIARWPDRALSALRARLRRPPRRPAEDPDVAGVLSVLSRDGGAGAGDAAAVWEEFLRACGFRTVEHLTEATTLVSHVSMAHVQVEAASDIARDDAKAGIPVSVRLRRPGADTDVALSHALDGGADGWPEGLADWNVVREGQAALIDRLIVPDLPAAAALNEAGLSQPEPPGRRFRAALAQYPAHVVALLRLGDAFARGLIRGDDGATQQLLQVAEVLGANGAAALAVMAERADIMLVVSSIGLPQIGTNIGPRRASAFFWSVMPITGSPATIRGTGARARLTAARDGLYAVSVISYARIGLTDPFSWQVRLPPGAKLDLAQYEMVMNMLGRLHPLGVEINTWTLRRRHVALDGETVAPLPPRLSRSYRPFHRPRFAGTGDAPGRGGS</sequence>
<dbReference type="AlphaFoldDB" id="K9H9H0"/>
<dbReference type="Proteomes" id="UP000009881">
    <property type="component" value="Unassembled WGS sequence"/>
</dbReference>
<keyword evidence="2" id="KW-1185">Reference proteome</keyword>
<protein>
    <submittedName>
        <fullName evidence="1">Uncharacterized protein</fullName>
    </submittedName>
</protein>
<name>K9H9H0_9PROT</name>
<dbReference type="STRING" id="1238182.C882_1760"/>
<reference evidence="1 2" key="1">
    <citation type="journal article" date="2013" name="Genome Announc.">
        <title>Draft Genome Sequence of an Alphaproteobacterium, Caenispirillum salinarum AK4(T), Isolated from a Solar Saltern.</title>
        <authorList>
            <person name="Khatri I."/>
            <person name="Singh A."/>
            <person name="Korpole S."/>
            <person name="Pinnaka A.K."/>
            <person name="Subramanian S."/>
        </authorList>
    </citation>
    <scope>NUCLEOTIDE SEQUENCE [LARGE SCALE GENOMIC DNA]</scope>
    <source>
        <strain evidence="1 2">AK4</strain>
    </source>
</reference>
<dbReference type="EMBL" id="ANHY01000020">
    <property type="protein sequence ID" value="EKV27258.1"/>
    <property type="molecule type" value="Genomic_DNA"/>
</dbReference>
<dbReference type="OrthoDB" id="3307145at2"/>
<proteinExistence type="predicted"/>
<evidence type="ECO:0000313" key="1">
    <source>
        <dbReference type="EMBL" id="EKV27258.1"/>
    </source>
</evidence>